<dbReference type="Gene3D" id="1.10.3720.10">
    <property type="entry name" value="MetI-like"/>
    <property type="match status" value="1"/>
</dbReference>
<evidence type="ECO:0000256" key="7">
    <source>
        <dbReference type="ARBA" id="ARBA00023136"/>
    </source>
</evidence>
<name>A0A2Y9B5J1_9RHOB</name>
<keyword evidence="3 8" id="KW-0813">Transport</keyword>
<evidence type="ECO:0000259" key="9">
    <source>
        <dbReference type="PROSITE" id="PS50928"/>
    </source>
</evidence>
<comment type="subcellular location">
    <subcellularLocation>
        <location evidence="1 8">Cell membrane</location>
        <topology evidence="1 8">Multi-pass membrane protein</topology>
    </subcellularLocation>
</comment>
<evidence type="ECO:0000313" key="10">
    <source>
        <dbReference type="EMBL" id="PWJ10062.1"/>
    </source>
</evidence>
<reference evidence="13" key="2">
    <citation type="submission" date="2016-10" db="EMBL/GenBank/DDBJ databases">
        <authorList>
            <person name="Varghese N."/>
            <person name="Submissions S."/>
        </authorList>
    </citation>
    <scope>NUCLEOTIDE SEQUENCE [LARGE SCALE GENOMIC DNA]</scope>
    <source>
        <strain evidence="13">DSM 25227</strain>
    </source>
</reference>
<feature type="transmembrane region" description="Helical" evidence="8">
    <location>
        <begin position="157"/>
        <end position="178"/>
    </location>
</feature>
<evidence type="ECO:0000313" key="13">
    <source>
        <dbReference type="Proteomes" id="UP000251571"/>
    </source>
</evidence>
<keyword evidence="6 8" id="KW-1133">Transmembrane helix</keyword>
<proteinExistence type="inferred from homology"/>
<comment type="similarity">
    <text evidence="2">Belongs to the binding-protein-dependent transport system permease family. CysTW subfamily.</text>
</comment>
<evidence type="ECO:0000256" key="6">
    <source>
        <dbReference type="ARBA" id="ARBA00022989"/>
    </source>
</evidence>
<dbReference type="RefSeq" id="WP_109566573.1">
    <property type="nucleotide sequence ID" value="NZ_QGDJ01000026.1"/>
</dbReference>
<dbReference type="SUPFAM" id="SSF161098">
    <property type="entry name" value="MetI-like"/>
    <property type="match status" value="1"/>
</dbReference>
<evidence type="ECO:0000256" key="2">
    <source>
        <dbReference type="ARBA" id="ARBA00007069"/>
    </source>
</evidence>
<feature type="transmembrane region" description="Helical" evidence="8">
    <location>
        <begin position="199"/>
        <end position="222"/>
    </location>
</feature>
<organism evidence="11 13">
    <name type="scientific">Jannaschia seohaensis</name>
    <dbReference type="NCBI Taxonomy" id="475081"/>
    <lineage>
        <taxon>Bacteria</taxon>
        <taxon>Pseudomonadati</taxon>
        <taxon>Pseudomonadota</taxon>
        <taxon>Alphaproteobacteria</taxon>
        <taxon>Rhodobacterales</taxon>
        <taxon>Roseobacteraceae</taxon>
        <taxon>Jannaschia</taxon>
    </lineage>
</organism>
<dbReference type="Proteomes" id="UP000245839">
    <property type="component" value="Unassembled WGS sequence"/>
</dbReference>
<dbReference type="Pfam" id="PF00528">
    <property type="entry name" value="BPD_transp_1"/>
    <property type="match status" value="1"/>
</dbReference>
<dbReference type="GO" id="GO:0055085">
    <property type="term" value="P:transmembrane transport"/>
    <property type="evidence" value="ECO:0007669"/>
    <property type="project" value="InterPro"/>
</dbReference>
<evidence type="ECO:0000256" key="5">
    <source>
        <dbReference type="ARBA" id="ARBA00022692"/>
    </source>
</evidence>
<evidence type="ECO:0000256" key="3">
    <source>
        <dbReference type="ARBA" id="ARBA00022448"/>
    </source>
</evidence>
<evidence type="ECO:0000256" key="1">
    <source>
        <dbReference type="ARBA" id="ARBA00004651"/>
    </source>
</evidence>
<keyword evidence="4" id="KW-1003">Cell membrane</keyword>
<gene>
    <name evidence="10" type="ORF">BCF38_12625</name>
    <name evidence="11" type="ORF">SAMN05421539_12625</name>
</gene>
<dbReference type="AlphaFoldDB" id="A0A2Y9B5J1"/>
<evidence type="ECO:0000256" key="4">
    <source>
        <dbReference type="ARBA" id="ARBA00022475"/>
    </source>
</evidence>
<keyword evidence="12" id="KW-1185">Reference proteome</keyword>
<dbReference type="EMBL" id="QGDJ01000026">
    <property type="protein sequence ID" value="PWJ10062.1"/>
    <property type="molecule type" value="Genomic_DNA"/>
</dbReference>
<protein>
    <submittedName>
        <fullName evidence="11">Spermidine/putrescine transport system permease protein</fullName>
    </submittedName>
</protein>
<dbReference type="PROSITE" id="PS50928">
    <property type="entry name" value="ABC_TM1"/>
    <property type="match status" value="1"/>
</dbReference>
<dbReference type="PANTHER" id="PTHR42929">
    <property type="entry name" value="INNER MEMBRANE ABC TRANSPORTER PERMEASE PROTEIN YDCU-RELATED-RELATED"/>
    <property type="match status" value="1"/>
</dbReference>
<dbReference type="InterPro" id="IPR035906">
    <property type="entry name" value="MetI-like_sf"/>
</dbReference>
<dbReference type="PANTHER" id="PTHR42929:SF1">
    <property type="entry name" value="INNER MEMBRANE ABC TRANSPORTER PERMEASE PROTEIN YDCU-RELATED"/>
    <property type="match status" value="1"/>
</dbReference>
<feature type="domain" description="ABC transmembrane type-1" evidence="9">
    <location>
        <begin position="64"/>
        <end position="272"/>
    </location>
</feature>
<reference evidence="11" key="1">
    <citation type="submission" date="2016-10" db="EMBL/GenBank/DDBJ databases">
        <authorList>
            <person name="Cai Z."/>
        </authorList>
    </citation>
    <scope>NUCLEOTIDE SEQUENCE [LARGE SCALE GENOMIC DNA]</scope>
    <source>
        <strain evidence="11">DSM 25227</strain>
    </source>
</reference>
<keyword evidence="7 8" id="KW-0472">Membrane</keyword>
<feature type="transmembrane region" description="Helical" evidence="8">
    <location>
        <begin position="129"/>
        <end position="151"/>
    </location>
</feature>
<dbReference type="GO" id="GO:0005886">
    <property type="term" value="C:plasma membrane"/>
    <property type="evidence" value="ECO:0007669"/>
    <property type="project" value="UniProtKB-SubCell"/>
</dbReference>
<dbReference type="PROSITE" id="PS51257">
    <property type="entry name" value="PROKAR_LIPOPROTEIN"/>
    <property type="match status" value="1"/>
</dbReference>
<evidence type="ECO:0000256" key="8">
    <source>
        <dbReference type="RuleBase" id="RU363032"/>
    </source>
</evidence>
<feature type="transmembrane region" description="Helical" evidence="8">
    <location>
        <begin position="96"/>
        <end position="117"/>
    </location>
</feature>
<dbReference type="Proteomes" id="UP000251571">
    <property type="component" value="Unassembled WGS sequence"/>
</dbReference>
<sequence>MRARRSPGPWFAAPVALFMLACFAAPIFIVTWFSLMPARSFDLTTAFTAENYVTAFTEGYARPLMWSLIGAAITTTVCAVLAWPSAVILHRHAGNWATVVAALIALPIFISESVRLFGMSVFMMPRGGILAGTLNALFGLQIGSILNTWSAALVGMIYVHLPFMLFPLLLGVSLIPADRIEAARDLGANRWQVFREVELPLAAPGLTIGALLTFVLCIGANAEAAILGGRAVTVITTAIEQRFSFAQDWPMGAALTVLVIAITAAIVLPVLARLDLNRLTRR</sequence>
<evidence type="ECO:0000313" key="11">
    <source>
        <dbReference type="EMBL" id="SSA51826.1"/>
    </source>
</evidence>
<dbReference type="EMBL" id="UETC01000026">
    <property type="protein sequence ID" value="SSA51826.1"/>
    <property type="molecule type" value="Genomic_DNA"/>
</dbReference>
<keyword evidence="5 8" id="KW-0812">Transmembrane</keyword>
<dbReference type="OrthoDB" id="9809681at2"/>
<evidence type="ECO:0000313" key="12">
    <source>
        <dbReference type="Proteomes" id="UP000245839"/>
    </source>
</evidence>
<accession>A0A2Y9B5J1</accession>
<dbReference type="CDD" id="cd06261">
    <property type="entry name" value="TM_PBP2"/>
    <property type="match status" value="1"/>
</dbReference>
<feature type="transmembrane region" description="Helical" evidence="8">
    <location>
        <begin position="12"/>
        <end position="35"/>
    </location>
</feature>
<feature type="transmembrane region" description="Helical" evidence="8">
    <location>
        <begin position="251"/>
        <end position="272"/>
    </location>
</feature>
<reference evidence="10 12" key="3">
    <citation type="submission" date="2018-03" db="EMBL/GenBank/DDBJ databases">
        <title>Genomic Encyclopedia of Archaeal and Bacterial Type Strains, Phase II (KMG-II): from individual species to whole genera.</title>
        <authorList>
            <person name="Goeker M."/>
        </authorList>
    </citation>
    <scope>NUCLEOTIDE SEQUENCE [LARGE SCALE GENOMIC DNA]</scope>
    <source>
        <strain evidence="10 12">DSM 25227</strain>
    </source>
</reference>
<dbReference type="InterPro" id="IPR000515">
    <property type="entry name" value="MetI-like"/>
</dbReference>
<feature type="transmembrane region" description="Helical" evidence="8">
    <location>
        <begin position="64"/>
        <end position="84"/>
    </location>
</feature>